<proteinExistence type="predicted"/>
<reference evidence="3" key="1">
    <citation type="journal article" date="2017" name="Nat. Ecol. Evol.">
        <title>Genome expansion and lineage-specific genetic innovations in the forest pathogenic fungi Armillaria.</title>
        <authorList>
            <person name="Sipos G."/>
            <person name="Prasanna A.N."/>
            <person name="Walter M.C."/>
            <person name="O'Connor E."/>
            <person name="Balint B."/>
            <person name="Krizsan K."/>
            <person name="Kiss B."/>
            <person name="Hess J."/>
            <person name="Varga T."/>
            <person name="Slot J."/>
            <person name="Riley R."/>
            <person name="Boka B."/>
            <person name="Rigling D."/>
            <person name="Barry K."/>
            <person name="Lee J."/>
            <person name="Mihaltcheva S."/>
            <person name="LaButti K."/>
            <person name="Lipzen A."/>
            <person name="Waldron R."/>
            <person name="Moloney N.M."/>
            <person name="Sperisen C."/>
            <person name="Kredics L."/>
            <person name="Vagvoelgyi C."/>
            <person name="Patrignani A."/>
            <person name="Fitzpatrick D."/>
            <person name="Nagy I."/>
            <person name="Doyle S."/>
            <person name="Anderson J.B."/>
            <person name="Grigoriev I.V."/>
            <person name="Gueldener U."/>
            <person name="Muensterkoetter M."/>
            <person name="Nagy L.G."/>
        </authorList>
    </citation>
    <scope>NUCLEOTIDE SEQUENCE [LARGE SCALE GENOMIC DNA]</scope>
    <source>
        <strain evidence="3">C18/9</strain>
    </source>
</reference>
<evidence type="ECO:0000313" key="3">
    <source>
        <dbReference type="Proteomes" id="UP000219338"/>
    </source>
</evidence>
<feature type="compositionally biased region" description="Polar residues" evidence="1">
    <location>
        <begin position="1"/>
        <end position="12"/>
    </location>
</feature>
<protein>
    <submittedName>
        <fullName evidence="2">Uncharacterized protein</fullName>
    </submittedName>
</protein>
<name>A0A284R7L4_ARMOS</name>
<feature type="compositionally biased region" description="Polar residues" evidence="1">
    <location>
        <begin position="81"/>
        <end position="97"/>
    </location>
</feature>
<keyword evidence="3" id="KW-1185">Reference proteome</keyword>
<feature type="region of interest" description="Disordered" evidence="1">
    <location>
        <begin position="1"/>
        <end position="97"/>
    </location>
</feature>
<sequence>MTPANDNNSLASGTGHFDGLPTYDEPRQHHIRHPIPHIYTAISKDDDDDNSPLAITSKPVPSPPIHLPSHLPRRLARHTCSRSSGRSASNDTLPDVC</sequence>
<gene>
    <name evidence="2" type="ORF">ARMOST_08063</name>
</gene>
<organism evidence="2 3">
    <name type="scientific">Armillaria ostoyae</name>
    <name type="common">Armillaria root rot fungus</name>
    <dbReference type="NCBI Taxonomy" id="47428"/>
    <lineage>
        <taxon>Eukaryota</taxon>
        <taxon>Fungi</taxon>
        <taxon>Dikarya</taxon>
        <taxon>Basidiomycota</taxon>
        <taxon>Agaricomycotina</taxon>
        <taxon>Agaricomycetes</taxon>
        <taxon>Agaricomycetidae</taxon>
        <taxon>Agaricales</taxon>
        <taxon>Marasmiineae</taxon>
        <taxon>Physalacriaceae</taxon>
        <taxon>Armillaria</taxon>
    </lineage>
</organism>
<dbReference type="EMBL" id="FUEG01000005">
    <property type="protein sequence ID" value="SJL04693.1"/>
    <property type="molecule type" value="Genomic_DNA"/>
</dbReference>
<feature type="compositionally biased region" description="Basic residues" evidence="1">
    <location>
        <begin position="71"/>
        <end position="80"/>
    </location>
</feature>
<dbReference type="Proteomes" id="UP000219338">
    <property type="component" value="Unassembled WGS sequence"/>
</dbReference>
<accession>A0A284R7L4</accession>
<evidence type="ECO:0000256" key="1">
    <source>
        <dbReference type="SAM" id="MobiDB-lite"/>
    </source>
</evidence>
<evidence type="ECO:0000313" key="2">
    <source>
        <dbReference type="EMBL" id="SJL04693.1"/>
    </source>
</evidence>
<dbReference type="AlphaFoldDB" id="A0A284R7L4"/>